<comment type="subunit">
    <text evidence="7">Homodimer.</text>
</comment>
<comment type="subcellular location">
    <subcellularLocation>
        <location evidence="7">Cytoplasm</location>
    </subcellularLocation>
    <subcellularLocation>
        <location evidence="7">Preautophagosomal structure</location>
    </subcellularLocation>
</comment>
<dbReference type="eggNOG" id="KOG2337">
    <property type="taxonomic scope" value="Eukaryota"/>
</dbReference>
<dbReference type="Pfam" id="PF16420">
    <property type="entry name" value="ATG7_N"/>
    <property type="match status" value="1"/>
</dbReference>
<dbReference type="InterPro" id="IPR006285">
    <property type="entry name" value="Atg7"/>
</dbReference>
<dbReference type="InterPro" id="IPR042523">
    <property type="entry name" value="Atg7_N_2"/>
</dbReference>
<dbReference type="InterPro" id="IPR035985">
    <property type="entry name" value="Ubiquitin-activating_enz"/>
</dbReference>
<keyword evidence="5 7" id="KW-0072">Autophagy</keyword>
<dbReference type="Gene3D" id="3.40.140.100">
    <property type="entry name" value="Ubiquitin-like modifier-activating enzyme ATG7 C-terminal domain"/>
    <property type="match status" value="1"/>
</dbReference>
<evidence type="ECO:0000259" key="9">
    <source>
        <dbReference type="Pfam" id="PF16420"/>
    </source>
</evidence>
<keyword evidence="11" id="KW-1185">Reference proteome</keyword>
<dbReference type="InterPro" id="IPR042522">
    <property type="entry name" value="Atg7_N_1"/>
</dbReference>
<dbReference type="GO" id="GO:0032446">
    <property type="term" value="P:protein modification by small protein conjugation"/>
    <property type="evidence" value="ECO:0007669"/>
    <property type="project" value="EnsemblFungi"/>
</dbReference>
<dbReference type="GO" id="GO:0005829">
    <property type="term" value="C:cytosol"/>
    <property type="evidence" value="ECO:0007669"/>
    <property type="project" value="EnsemblFungi"/>
</dbReference>
<dbReference type="PANTHER" id="PTHR10953">
    <property type="entry name" value="UBIQUITIN-ACTIVATING ENZYME E1"/>
    <property type="match status" value="1"/>
</dbReference>
<dbReference type="RefSeq" id="XP_003669242.1">
    <property type="nucleotide sequence ID" value="XM_003669194.1"/>
</dbReference>
<dbReference type="STRING" id="1071378.G0W888"/>
<dbReference type="InterPro" id="IPR045886">
    <property type="entry name" value="ThiF/MoeB/HesA"/>
</dbReference>
<feature type="domain" description="THIF-type NAD/FAD binding fold" evidence="8">
    <location>
        <begin position="338"/>
        <end position="577"/>
    </location>
</feature>
<evidence type="ECO:0000313" key="11">
    <source>
        <dbReference type="Proteomes" id="UP000000689"/>
    </source>
</evidence>
<dbReference type="GO" id="GO:0097632">
    <property type="term" value="C:extrinsic component of phagophore assembly site membrane"/>
    <property type="evidence" value="ECO:0007669"/>
    <property type="project" value="EnsemblFungi"/>
</dbReference>
<evidence type="ECO:0000256" key="1">
    <source>
        <dbReference type="ARBA" id="ARBA00010931"/>
    </source>
</evidence>
<keyword evidence="3 7" id="KW-0813">Transport</keyword>
<comment type="function">
    <text evidence="7">E1-like activating enzyme involved in the 2 ubiquitin-like systems required for cytoplasm to vacuole transport (Cvt) and autophagy. Activates ATG12 for its conjugation with ATG5 and ATG8 for its conjugation with phosphatidylethanolamine. Both systems are needed for the ATG8 association to Cvt vesicles and autophagosomes membranes. Autophagy is essential for maintenance of amino acid levels and protein synthesis under nitrogen starvation. Required for selective autophagic degradation of the nucleus (nucleophagy) as well as for mitophagy which contributes to regulate mitochondrial quantity and quality by eliminating the mitochondria to a basal level to fulfill cellular energy requirements and preventing excess ROS production.</text>
</comment>
<evidence type="ECO:0000256" key="6">
    <source>
        <dbReference type="PIRSR" id="PIRSR606285-1"/>
    </source>
</evidence>
<sequence>MSQGTEKEAEICSATVPLSYSAPFQSFLDTSFFQELSRLKLDVLKLGSEEVPLFSSLALKNVSKSNECAHLFLNEQSFRVPMDGGKNEEELEYKKEGTIDIPIQGSITNFNTFEKFKSLNKQEFLNEKALELLKSGEKNINECIKFYIISFADLKKYKYYYWVCSPSFKPIDLDIKILKSQETVTNVEKYQTWFKSHKTEWIGLIDHDSTEVASYSKAIAKTAKIIILRDTSNLKGTPSSLLQNLFTIYMNDQDDHIREIEVFFIRPSKESSFKETFRLQLEGKSKTDYALSLTSNLKVSGWERNMQGKLMPRAVDLSELIDPMKVADQSVDLNLKLMKWRIIPDIDLDIIKKQQVLLLGAGTLGCYIARALMAWGVRNITLVDNSTVSYSNPVRQSLFEFADFGKPKAEAAAATMKRVFPLVNAKGVNLNVPMIGHPINNEEREKKEFYQLRELIRSHDAVFLLMDSRETRWLPTVLCNIEGKIVINAALGFDSYLVMRHGNYHGDDGVAVKEDDERLGCYFCHDVVAPTDSLSDRTLDEMCTVTRPGVAMMAASQSVELFVSLLQHSGFTNAKTNQETILGEIPHQIRGFLNRFTTLKLETPAYKYCSACSVAVIEECKKDDWEFVKKALNNRDYVEKLSGLYQMKQNIDIMDQELFEWEDDMTGEASIE</sequence>
<dbReference type="GO" id="GO:0006995">
    <property type="term" value="P:cellular response to nitrogen starvation"/>
    <property type="evidence" value="ECO:0007669"/>
    <property type="project" value="TreeGrafter"/>
</dbReference>
<dbReference type="HOGENOM" id="CLU_012998_2_1_1"/>
<evidence type="ECO:0000256" key="7">
    <source>
        <dbReference type="RuleBase" id="RU366022"/>
    </source>
</evidence>
<dbReference type="GO" id="GO:0032258">
    <property type="term" value="P:cytoplasm to vacuole targeting by the Cvt pathway"/>
    <property type="evidence" value="ECO:0007669"/>
    <property type="project" value="EnsemblFungi"/>
</dbReference>
<comment type="similarity">
    <text evidence="1 7">Belongs to the ATG7 family.</text>
</comment>
<dbReference type="OrthoDB" id="338614at2759"/>
<keyword evidence="7" id="KW-0833">Ubl conjugation pathway</keyword>
<feature type="domain" description="Ubiquitin-like modifier-activating enzyme Atg7 N-terminal" evidence="9">
    <location>
        <begin position="22"/>
        <end position="320"/>
    </location>
</feature>
<dbReference type="InterPro" id="IPR032197">
    <property type="entry name" value="Atg7_N"/>
</dbReference>
<dbReference type="Gene3D" id="3.40.50.720">
    <property type="entry name" value="NAD(P)-binding Rossmann-like Domain"/>
    <property type="match status" value="1"/>
</dbReference>
<dbReference type="AlphaFoldDB" id="G0W888"/>
<organism evidence="10 11">
    <name type="scientific">Naumovozyma dairenensis (strain ATCC 10597 / BCRC 20456 / CBS 421 / NBRC 0211 / NRRL Y-12639)</name>
    <name type="common">Saccharomyces dairenensis</name>
    <dbReference type="NCBI Taxonomy" id="1071378"/>
    <lineage>
        <taxon>Eukaryota</taxon>
        <taxon>Fungi</taxon>
        <taxon>Dikarya</taxon>
        <taxon>Ascomycota</taxon>
        <taxon>Saccharomycotina</taxon>
        <taxon>Saccharomycetes</taxon>
        <taxon>Saccharomycetales</taxon>
        <taxon>Saccharomycetaceae</taxon>
        <taxon>Naumovozyma</taxon>
    </lineage>
</organism>
<proteinExistence type="inferred from homology"/>
<dbReference type="PANTHER" id="PTHR10953:SF3">
    <property type="entry name" value="UBIQUITIN-LIKE MODIFIER-ACTIVATING ENZYME ATG7"/>
    <property type="match status" value="1"/>
</dbReference>
<dbReference type="InterPro" id="IPR000594">
    <property type="entry name" value="ThiF_NAD_FAD-bd"/>
</dbReference>
<evidence type="ECO:0000259" key="8">
    <source>
        <dbReference type="Pfam" id="PF00899"/>
    </source>
</evidence>
<dbReference type="Proteomes" id="UP000000689">
    <property type="component" value="Chromosome 3"/>
</dbReference>
<evidence type="ECO:0000256" key="2">
    <source>
        <dbReference type="ARBA" id="ARBA00017647"/>
    </source>
</evidence>
<keyword evidence="7" id="KW-0963">Cytoplasm</keyword>
<evidence type="ECO:0000256" key="5">
    <source>
        <dbReference type="ARBA" id="ARBA00023006"/>
    </source>
</evidence>
<accession>G0W888</accession>
<dbReference type="EMBL" id="HE580269">
    <property type="protein sequence ID" value="CCD23999.1"/>
    <property type="molecule type" value="Genomic_DNA"/>
</dbReference>
<dbReference type="GO" id="GO:0019778">
    <property type="term" value="F:Atg12 activating enzyme activity"/>
    <property type="evidence" value="ECO:0007669"/>
    <property type="project" value="EnsemblFungi"/>
</dbReference>
<dbReference type="NCBIfam" id="TIGR01381">
    <property type="entry name" value="E1_like_apg7"/>
    <property type="match status" value="1"/>
</dbReference>
<protein>
    <recommendedName>
        <fullName evidence="2 7">Ubiquitin-like modifier-activating enzyme ATG7</fullName>
    </recommendedName>
    <alternativeName>
        <fullName evidence="7">Autophagy-related protein 7</fullName>
    </alternativeName>
</protein>
<dbReference type="GO" id="GO:0034727">
    <property type="term" value="P:piecemeal microautophagy of the nucleus"/>
    <property type="evidence" value="ECO:0007669"/>
    <property type="project" value="EnsemblFungi"/>
</dbReference>
<reference evidence="10 11" key="1">
    <citation type="journal article" date="2011" name="Proc. Natl. Acad. Sci. U.S.A.">
        <title>Evolutionary erosion of yeast sex chromosomes by mating-type switching accidents.</title>
        <authorList>
            <person name="Gordon J.L."/>
            <person name="Armisen D."/>
            <person name="Proux-Wera E."/>
            <person name="Oheigeartaigh S.S."/>
            <person name="Byrne K.P."/>
            <person name="Wolfe K.H."/>
        </authorList>
    </citation>
    <scope>NUCLEOTIDE SEQUENCE [LARGE SCALE GENOMIC DNA]</scope>
    <source>
        <strain evidence="11">ATCC 10597 / BCRC 20456 / CBS 421 / NBRC 0211 / NRRL Y-12639</strain>
    </source>
</reference>
<dbReference type="GO" id="GO:0000422">
    <property type="term" value="P:autophagy of mitochondrion"/>
    <property type="evidence" value="ECO:0007669"/>
    <property type="project" value="EnsemblFungi"/>
</dbReference>
<dbReference type="KEGG" id="ndi:NDAI_0C03390"/>
<dbReference type="FunFam" id="3.40.50.720:FF:000243">
    <property type="entry name" value="Ubiquitin-like modifier-activating enzyme ATG7"/>
    <property type="match status" value="1"/>
</dbReference>
<dbReference type="Gene3D" id="3.40.140.70">
    <property type="entry name" value="Ubiquitin-like modifier-activating enzyme ATG7 N-terminal domain"/>
    <property type="match status" value="1"/>
</dbReference>
<dbReference type="GO" id="GO:0000045">
    <property type="term" value="P:autophagosome assembly"/>
    <property type="evidence" value="ECO:0007669"/>
    <property type="project" value="TreeGrafter"/>
</dbReference>
<keyword evidence="4 7" id="KW-0653">Protein transport</keyword>
<dbReference type="GeneID" id="11494744"/>
<name>G0W888_NAUDC</name>
<dbReference type="SUPFAM" id="SSF69572">
    <property type="entry name" value="Activating enzymes of the ubiquitin-like proteins"/>
    <property type="match status" value="1"/>
</dbReference>
<gene>
    <name evidence="10" type="primary">NDAI0C03390</name>
    <name evidence="10" type="ordered locus">NDAI_0C03390</name>
</gene>
<dbReference type="CDD" id="cd01486">
    <property type="entry name" value="Apg7"/>
    <property type="match status" value="1"/>
</dbReference>
<dbReference type="GO" id="GO:0019779">
    <property type="term" value="F:Atg8 activating enzyme activity"/>
    <property type="evidence" value="ECO:0007669"/>
    <property type="project" value="EnsemblFungi"/>
</dbReference>
<evidence type="ECO:0000256" key="3">
    <source>
        <dbReference type="ARBA" id="ARBA00022448"/>
    </source>
</evidence>
<evidence type="ECO:0000256" key="4">
    <source>
        <dbReference type="ARBA" id="ARBA00022927"/>
    </source>
</evidence>
<dbReference type="Pfam" id="PF00899">
    <property type="entry name" value="ThiF"/>
    <property type="match status" value="1"/>
</dbReference>
<dbReference type="GO" id="GO:0042802">
    <property type="term" value="F:identical protein binding"/>
    <property type="evidence" value="ECO:0007669"/>
    <property type="project" value="EnsemblFungi"/>
</dbReference>
<evidence type="ECO:0000313" key="10">
    <source>
        <dbReference type="EMBL" id="CCD23999.1"/>
    </source>
</evidence>
<dbReference type="OMA" id="RQIWDAI"/>
<feature type="active site" description="Glycyl thioester intermediate" evidence="6">
    <location>
        <position position="543"/>
    </location>
</feature>